<proteinExistence type="predicted"/>
<sequence length="171" mass="17999">MIRHYSTCCHLELQQRSVEFTQVFEQPEHLRIGLFECMPLVESRLAGSVQVSSTGCLGLDGTDPIPSGGLEFSLKKESPATIATSDSVAVSSPSVSGALNILGGPMAVSGTPNSSIQMAPAMNGGSFAGHIPTDNEVCLLDLLGTIDDNSPTVQPITVETQNQEISKNINI</sequence>
<evidence type="ECO:0000313" key="1">
    <source>
        <dbReference type="EMBL" id="VEL27183.1"/>
    </source>
</evidence>
<reference evidence="1" key="1">
    <citation type="submission" date="2018-11" db="EMBL/GenBank/DDBJ databases">
        <authorList>
            <consortium name="Pathogen Informatics"/>
        </authorList>
    </citation>
    <scope>NUCLEOTIDE SEQUENCE</scope>
</reference>
<protein>
    <submittedName>
        <fullName evidence="1">Uncharacterized protein</fullName>
    </submittedName>
</protein>
<gene>
    <name evidence="1" type="ORF">PXEA_LOCUS20623</name>
</gene>
<dbReference type="Proteomes" id="UP000784294">
    <property type="component" value="Unassembled WGS sequence"/>
</dbReference>
<organism evidence="1 2">
    <name type="scientific">Protopolystoma xenopodis</name>
    <dbReference type="NCBI Taxonomy" id="117903"/>
    <lineage>
        <taxon>Eukaryota</taxon>
        <taxon>Metazoa</taxon>
        <taxon>Spiralia</taxon>
        <taxon>Lophotrochozoa</taxon>
        <taxon>Platyhelminthes</taxon>
        <taxon>Monogenea</taxon>
        <taxon>Polyopisthocotylea</taxon>
        <taxon>Polystomatidea</taxon>
        <taxon>Polystomatidae</taxon>
        <taxon>Protopolystoma</taxon>
    </lineage>
</organism>
<feature type="non-terminal residue" evidence="1">
    <location>
        <position position="171"/>
    </location>
</feature>
<evidence type="ECO:0000313" key="2">
    <source>
        <dbReference type="Proteomes" id="UP000784294"/>
    </source>
</evidence>
<name>A0A3S5CJS5_9PLAT</name>
<keyword evidence="2" id="KW-1185">Reference proteome</keyword>
<dbReference type="AlphaFoldDB" id="A0A3S5CJS5"/>
<dbReference type="OrthoDB" id="28053at2759"/>
<dbReference type="EMBL" id="CAAALY010085461">
    <property type="protein sequence ID" value="VEL27183.1"/>
    <property type="molecule type" value="Genomic_DNA"/>
</dbReference>
<comment type="caution">
    <text evidence="1">The sequence shown here is derived from an EMBL/GenBank/DDBJ whole genome shotgun (WGS) entry which is preliminary data.</text>
</comment>
<accession>A0A3S5CJS5</accession>